<dbReference type="Proteomes" id="UP000265520">
    <property type="component" value="Unassembled WGS sequence"/>
</dbReference>
<proteinExistence type="predicted"/>
<keyword evidence="2" id="KW-1185">Reference proteome</keyword>
<organism evidence="1 2">
    <name type="scientific">Trifolium medium</name>
    <dbReference type="NCBI Taxonomy" id="97028"/>
    <lineage>
        <taxon>Eukaryota</taxon>
        <taxon>Viridiplantae</taxon>
        <taxon>Streptophyta</taxon>
        <taxon>Embryophyta</taxon>
        <taxon>Tracheophyta</taxon>
        <taxon>Spermatophyta</taxon>
        <taxon>Magnoliopsida</taxon>
        <taxon>eudicotyledons</taxon>
        <taxon>Gunneridae</taxon>
        <taxon>Pentapetalae</taxon>
        <taxon>rosids</taxon>
        <taxon>fabids</taxon>
        <taxon>Fabales</taxon>
        <taxon>Fabaceae</taxon>
        <taxon>Papilionoideae</taxon>
        <taxon>50 kb inversion clade</taxon>
        <taxon>NPAAA clade</taxon>
        <taxon>Hologalegina</taxon>
        <taxon>IRL clade</taxon>
        <taxon>Trifolieae</taxon>
        <taxon>Trifolium</taxon>
    </lineage>
</organism>
<dbReference type="AlphaFoldDB" id="A0A392R3T3"/>
<dbReference type="EMBL" id="LXQA010182029">
    <property type="protein sequence ID" value="MCI30764.1"/>
    <property type="molecule type" value="Genomic_DNA"/>
</dbReference>
<comment type="caution">
    <text evidence="1">The sequence shown here is derived from an EMBL/GenBank/DDBJ whole genome shotgun (WGS) entry which is preliminary data.</text>
</comment>
<feature type="non-terminal residue" evidence="1">
    <location>
        <position position="1"/>
    </location>
</feature>
<accession>A0A392R3T3</accession>
<reference evidence="1 2" key="1">
    <citation type="journal article" date="2018" name="Front. Plant Sci.">
        <title>Red Clover (Trifolium pratense) and Zigzag Clover (T. medium) - A Picture of Genomic Similarities and Differences.</title>
        <authorList>
            <person name="Dluhosova J."/>
            <person name="Istvanek J."/>
            <person name="Nedelnik J."/>
            <person name="Repkova J."/>
        </authorList>
    </citation>
    <scope>NUCLEOTIDE SEQUENCE [LARGE SCALE GENOMIC DNA]</scope>
    <source>
        <strain evidence="2">cv. 10/8</strain>
        <tissue evidence="1">Leaf</tissue>
    </source>
</reference>
<sequence>LAMQVTEGTSKLTVIPGREAWRIKVRVVRIWDIPTF</sequence>
<name>A0A392R3T3_9FABA</name>
<evidence type="ECO:0000313" key="1">
    <source>
        <dbReference type="EMBL" id="MCI30764.1"/>
    </source>
</evidence>
<protein>
    <submittedName>
        <fullName evidence="1">Uncharacterized protein</fullName>
    </submittedName>
</protein>
<evidence type="ECO:0000313" key="2">
    <source>
        <dbReference type="Proteomes" id="UP000265520"/>
    </source>
</evidence>